<evidence type="ECO:0000313" key="9">
    <source>
        <dbReference type="Proteomes" id="UP000789405"/>
    </source>
</evidence>
<comment type="similarity">
    <text evidence="1">Belongs to the VEFS (VRN2-EMF2-FIS2-SU(Z)12) family.</text>
</comment>
<evidence type="ECO:0000256" key="3">
    <source>
        <dbReference type="ARBA" id="ARBA00022771"/>
    </source>
</evidence>
<dbReference type="PANTHER" id="PTHR22597:SF0">
    <property type="entry name" value="POLYCOMB PROTEIN SUZ12"/>
    <property type="match status" value="1"/>
</dbReference>
<dbReference type="GO" id="GO:0031490">
    <property type="term" value="F:chromatin DNA binding"/>
    <property type="evidence" value="ECO:0007669"/>
    <property type="project" value="TreeGrafter"/>
</dbReference>
<dbReference type="GO" id="GO:0008270">
    <property type="term" value="F:zinc ion binding"/>
    <property type="evidence" value="ECO:0007669"/>
    <property type="project" value="UniProtKB-KW"/>
</dbReference>
<name>A0A9N9B930_9GLOM</name>
<dbReference type="Proteomes" id="UP000789405">
    <property type="component" value="Unassembled WGS sequence"/>
</dbReference>
<evidence type="ECO:0000313" key="8">
    <source>
        <dbReference type="EMBL" id="CAG8555156.1"/>
    </source>
</evidence>
<protein>
    <submittedName>
        <fullName evidence="8">12762_t:CDS:1</fullName>
    </submittedName>
</protein>
<keyword evidence="3" id="KW-0863">Zinc-finger</keyword>
<dbReference type="CDD" id="cd21553">
    <property type="entry name" value="VEFS-box_EMF2-like"/>
    <property type="match status" value="1"/>
</dbReference>
<accession>A0A9N9B930</accession>
<dbReference type="AlphaFoldDB" id="A0A9N9B930"/>
<evidence type="ECO:0000256" key="6">
    <source>
        <dbReference type="ARBA" id="ARBA00023163"/>
    </source>
</evidence>
<dbReference type="OrthoDB" id="166746at2759"/>
<evidence type="ECO:0000256" key="2">
    <source>
        <dbReference type="ARBA" id="ARBA00022723"/>
    </source>
</evidence>
<proteinExistence type="inferred from homology"/>
<sequence>MVNKAIKNIVDQNRVSTLFRDTFTGIMPTLIRPVSNQSNYTFPLVVRGYYLIIKLVFSSKHLIKFMYIKPRFLRRNLSYLQQKPSKKLTKKSKNVQERKGITLDELFKYREKEEQFLSTSRIKRALQLTFEGLVVHANHVPEEEPHLHIECEITLYKIKRDHSRKRRVNNGKWDSCEYRQIFRTIIQMIYGEGGCYVKDLKSLQPYITSFDDTGEPVQDIILNFRVYAINSQTWPKYTTLSSSQISVGNEYGKLNSAYNLGDCSNTRRALCNQLGVIENGKFIKDGQYDLNLRLTHEQESIIPSDWKIRFTLYWDCKVHLPLRPIETSPLAVSNIHHDELPVTYIYRVADCQLTQVVKGFRCPWCSHLRFKDSGSMMIHLRCNHIHLKFGTKIGRQLPSDRIIIVSSNEDFSEFDYFIIDKKDGSWTVKPFIYPLKRLQSTSQASPALLPTNNFYHSHTFMPFKDGDVDSEDEICTHWLEQLNDETLDEHSDVSDKGKQMMKIWNRYIEPQRGLADRNLPDVCLQFAKTRARQIAELELRNEFAFHLLNILEFKLIDSACVTRCLGFVDKVTNKVC</sequence>
<organism evidence="8 9">
    <name type="scientific">Dentiscutata erythropus</name>
    <dbReference type="NCBI Taxonomy" id="1348616"/>
    <lineage>
        <taxon>Eukaryota</taxon>
        <taxon>Fungi</taxon>
        <taxon>Fungi incertae sedis</taxon>
        <taxon>Mucoromycota</taxon>
        <taxon>Glomeromycotina</taxon>
        <taxon>Glomeromycetes</taxon>
        <taxon>Diversisporales</taxon>
        <taxon>Gigasporaceae</taxon>
        <taxon>Dentiscutata</taxon>
    </lineage>
</organism>
<gene>
    <name evidence="8" type="ORF">DERYTH_LOCUS5462</name>
</gene>
<keyword evidence="9" id="KW-1185">Reference proteome</keyword>
<keyword evidence="4" id="KW-0862">Zinc</keyword>
<dbReference type="InterPro" id="IPR019135">
    <property type="entry name" value="Polycomb_protein_VEFS-Box"/>
</dbReference>
<keyword evidence="2" id="KW-0479">Metal-binding</keyword>
<dbReference type="EMBL" id="CAJVPY010002285">
    <property type="protein sequence ID" value="CAG8555156.1"/>
    <property type="molecule type" value="Genomic_DNA"/>
</dbReference>
<dbReference type="Pfam" id="PF09733">
    <property type="entry name" value="VEFS-Box"/>
    <property type="match status" value="1"/>
</dbReference>
<evidence type="ECO:0000259" key="7">
    <source>
        <dbReference type="Pfam" id="PF09733"/>
    </source>
</evidence>
<evidence type="ECO:0000256" key="5">
    <source>
        <dbReference type="ARBA" id="ARBA00023015"/>
    </source>
</evidence>
<evidence type="ECO:0000256" key="4">
    <source>
        <dbReference type="ARBA" id="ARBA00022833"/>
    </source>
</evidence>
<keyword evidence="5" id="KW-0805">Transcription regulation</keyword>
<evidence type="ECO:0000256" key="1">
    <source>
        <dbReference type="ARBA" id="ARBA00007416"/>
    </source>
</evidence>
<dbReference type="GO" id="GO:0005634">
    <property type="term" value="C:nucleus"/>
    <property type="evidence" value="ECO:0007669"/>
    <property type="project" value="TreeGrafter"/>
</dbReference>
<dbReference type="PANTHER" id="PTHR22597">
    <property type="entry name" value="POLYCOMB GROUP PROTEIN"/>
    <property type="match status" value="1"/>
</dbReference>
<comment type="caution">
    <text evidence="8">The sequence shown here is derived from an EMBL/GenBank/DDBJ whole genome shotgun (WGS) entry which is preliminary data.</text>
</comment>
<feature type="domain" description="Polycomb protein VEFS-Box" evidence="7">
    <location>
        <begin position="449"/>
        <end position="559"/>
    </location>
</feature>
<keyword evidence="6" id="KW-0804">Transcription</keyword>
<reference evidence="8" key="1">
    <citation type="submission" date="2021-06" db="EMBL/GenBank/DDBJ databases">
        <authorList>
            <person name="Kallberg Y."/>
            <person name="Tangrot J."/>
            <person name="Rosling A."/>
        </authorList>
    </citation>
    <scope>NUCLEOTIDE SEQUENCE</scope>
    <source>
        <strain evidence="8">MA453B</strain>
    </source>
</reference>